<protein>
    <submittedName>
        <fullName evidence="3">Uncharacterized protein</fullName>
    </submittedName>
</protein>
<dbReference type="Proteomes" id="UP001198026">
    <property type="component" value="Unassembled WGS sequence"/>
</dbReference>
<evidence type="ECO:0000313" key="3">
    <source>
        <dbReference type="EMBL" id="QLQ62763.1"/>
    </source>
</evidence>
<dbReference type="AlphaFoldDB" id="A0A143PYT6"/>
<name>A0A143PYT6_LIMRT</name>
<dbReference type="EMBL" id="JAJGWB010000134">
    <property type="protein sequence ID" value="MCC4478025.1"/>
    <property type="molecule type" value="Genomic_DNA"/>
</dbReference>
<accession>A0A143PYT6</accession>
<evidence type="ECO:0000313" key="4">
    <source>
        <dbReference type="Proteomes" id="UP000510868"/>
    </source>
</evidence>
<proteinExistence type="predicted"/>
<keyword evidence="1" id="KW-0812">Transmembrane</keyword>
<organism evidence="3 4">
    <name type="scientific">Limosilactobacillus reuteri</name>
    <name type="common">Lactobacillus reuteri</name>
    <dbReference type="NCBI Taxonomy" id="1598"/>
    <lineage>
        <taxon>Bacteria</taxon>
        <taxon>Bacillati</taxon>
        <taxon>Bacillota</taxon>
        <taxon>Bacilli</taxon>
        <taxon>Lactobacillales</taxon>
        <taxon>Lactobacillaceae</taxon>
        <taxon>Limosilactobacillus</taxon>
    </lineage>
</organism>
<feature type="transmembrane region" description="Helical" evidence="1">
    <location>
        <begin position="43"/>
        <end position="64"/>
    </location>
</feature>
<dbReference type="EMBL" id="CP059275">
    <property type="protein sequence ID" value="QLQ62763.1"/>
    <property type="molecule type" value="Genomic_DNA"/>
</dbReference>
<feature type="transmembrane region" description="Helical" evidence="1">
    <location>
        <begin position="6"/>
        <end position="31"/>
    </location>
</feature>
<gene>
    <name evidence="3" type="ORF">HHK02_05580</name>
    <name evidence="2" type="ORF">LMB76_07325</name>
</gene>
<reference evidence="2" key="2">
    <citation type="submission" date="2021-10" db="EMBL/GenBank/DDBJ databases">
        <title>Evolutionary history and lifestyle of the vertebrate symbiont Limosilactobacillus reuteri.</title>
        <authorList>
            <person name="Zheng J."/>
            <person name="Li F."/>
            <person name="Gaenzle M."/>
            <person name="Walter J."/>
        </authorList>
    </citation>
    <scope>NUCLEOTIDE SEQUENCE</scope>
    <source>
        <strain evidence="2">GQ_1_3_1</strain>
    </source>
</reference>
<reference evidence="3 4" key="1">
    <citation type="submission" date="2020-07" db="EMBL/GenBank/DDBJ databases">
        <title>Genome sequence of Lactobacillus reuteri CNEI-KCA3 isolated from the faeces of a reared-broiler chicken, South-East Nigeria, reveals presence of CRISPR arrays.</title>
        <authorList>
            <person name="Anukam K.C."/>
            <person name="Ibezim C.N."/>
            <person name="BeecK W.V."/>
            <person name="Allonsius C."/>
            <person name="Broek M.D."/>
            <person name="Tuyaerts I."/>
            <person name="Attama A."/>
            <person name="Esimone C.O."/>
            <person name="Lebeer S."/>
        </authorList>
    </citation>
    <scope>NUCLEOTIDE SEQUENCE [LARGE SCALE GENOMIC DNA]</scope>
    <source>
        <strain evidence="3 4">CNEI-KCA3</strain>
    </source>
</reference>
<keyword evidence="1" id="KW-0472">Membrane</keyword>
<dbReference type="RefSeq" id="WP_063164156.1">
    <property type="nucleotide sequence ID" value="NZ_CP014786.1"/>
</dbReference>
<evidence type="ECO:0000313" key="2">
    <source>
        <dbReference type="EMBL" id="MCC4478025.1"/>
    </source>
</evidence>
<keyword evidence="1" id="KW-1133">Transmembrane helix</keyword>
<dbReference type="Proteomes" id="UP000510868">
    <property type="component" value="Chromosome"/>
</dbReference>
<sequence length="213" mass="23630">MTVLAAISTLFYIVTFLAVLVLVGFLITLLVGKLSKNIKTKKVGKIGSLITVLVAVLALIIAGITDASYRQIATKHNQRFDYYAQKYEALYIKTAKKAEEIGNSETEKWSDAIDNSDSADDFDVDETITDAMVDNAGDIADVDANMKKIKEYTEGMKANETQDRSFDKYNKSYKELKNLTNLVTSPSGSYNSFSDDFSKYDTSAANAYKELNQ</sequence>
<dbReference type="OrthoDB" id="2327090at2"/>
<evidence type="ECO:0000256" key="1">
    <source>
        <dbReference type="SAM" id="Phobius"/>
    </source>
</evidence>